<feature type="compositionally biased region" description="Acidic residues" evidence="16">
    <location>
        <begin position="280"/>
        <end position="292"/>
    </location>
</feature>
<evidence type="ECO:0000256" key="12">
    <source>
        <dbReference type="ARBA" id="ARBA00022989"/>
    </source>
</evidence>
<feature type="region of interest" description="Disordered" evidence="16">
    <location>
        <begin position="280"/>
        <end position="347"/>
    </location>
</feature>
<feature type="region of interest" description="Disordered" evidence="16">
    <location>
        <begin position="191"/>
        <end position="263"/>
    </location>
</feature>
<feature type="compositionally biased region" description="Low complexity" evidence="16">
    <location>
        <begin position="336"/>
        <end position="347"/>
    </location>
</feature>
<evidence type="ECO:0000256" key="8">
    <source>
        <dbReference type="ARBA" id="ARBA00022729"/>
    </source>
</evidence>
<dbReference type="SUPFAM" id="SSF57850">
    <property type="entry name" value="RING/U-box"/>
    <property type="match status" value="1"/>
</dbReference>
<dbReference type="EMBL" id="PNBA02000009">
    <property type="protein sequence ID" value="KAG6413126.1"/>
    <property type="molecule type" value="Genomic_DNA"/>
</dbReference>
<keyword evidence="6 17" id="KW-0812">Transmembrane</keyword>
<evidence type="ECO:0000256" key="5">
    <source>
        <dbReference type="ARBA" id="ARBA00022679"/>
    </source>
</evidence>
<sequence length="347" mass="38982">MGMSKFFLLISLIQTASSARRLAQVDEYYYQFPPPPPSPNLPTPSEVFKPGTTVIVASISAVFTIIFVLLYVQRCKTASVSQAAIPLARVDSGVNRKVIQQLPLFRFASLRGQKDGLECAVCLTRFEAEEVLRLLPKCKHAFHVECVDTWLDQHSTCPLCRYRVRPEDVLLVDRYGSCHKALHNYRLPAGQVRHSSASASGNELRRRSSFDGWSSRRRTSGNLSRNISRRSKPLGAHGDRDKHRLEHKIMVSDDGEEGRSEVPTQEELYLRSEMLMADGEADDNHDEDEEEAAAGGMRKSRSDLGERKGKEREEEGIVKRLKEWIPQFQQQRKAPAKSTAASTSGAV</sequence>
<feature type="domain" description="RING-type" evidence="19">
    <location>
        <begin position="119"/>
        <end position="161"/>
    </location>
</feature>
<dbReference type="GO" id="GO:0016020">
    <property type="term" value="C:membrane"/>
    <property type="evidence" value="ECO:0007669"/>
    <property type="project" value="UniProtKB-SubCell"/>
</dbReference>
<keyword evidence="9 15" id="KW-0863">Zinc-finger</keyword>
<feature type="compositionally biased region" description="Basic and acidic residues" evidence="16">
    <location>
        <begin position="237"/>
        <end position="251"/>
    </location>
</feature>
<dbReference type="EC" id="2.3.2.27" evidence="4"/>
<evidence type="ECO:0000256" key="17">
    <source>
        <dbReference type="SAM" id="Phobius"/>
    </source>
</evidence>
<evidence type="ECO:0000313" key="20">
    <source>
        <dbReference type="EMBL" id="KAG6413126.1"/>
    </source>
</evidence>
<evidence type="ECO:0000259" key="19">
    <source>
        <dbReference type="PROSITE" id="PS50089"/>
    </source>
</evidence>
<keyword evidence="13 17" id="KW-0472">Membrane</keyword>
<evidence type="ECO:0000256" key="15">
    <source>
        <dbReference type="PROSITE-ProRule" id="PRU00175"/>
    </source>
</evidence>
<proteinExistence type="inferred from homology"/>
<evidence type="ECO:0000256" key="11">
    <source>
        <dbReference type="ARBA" id="ARBA00022833"/>
    </source>
</evidence>
<feature type="transmembrane region" description="Helical" evidence="17">
    <location>
        <begin position="47"/>
        <end position="72"/>
    </location>
</feature>
<feature type="chain" id="PRO_5036475767" description="RING-type E3 ubiquitin transferase" evidence="18">
    <location>
        <begin position="19"/>
        <end position="347"/>
    </location>
</feature>
<dbReference type="PROSITE" id="PS50089">
    <property type="entry name" value="ZF_RING_2"/>
    <property type="match status" value="1"/>
</dbReference>
<dbReference type="Gene3D" id="3.30.40.10">
    <property type="entry name" value="Zinc/RING finger domain, C3HC4 (zinc finger)"/>
    <property type="match status" value="1"/>
</dbReference>
<evidence type="ECO:0000256" key="10">
    <source>
        <dbReference type="ARBA" id="ARBA00022786"/>
    </source>
</evidence>
<keyword evidence="7" id="KW-0479">Metal-binding</keyword>
<gene>
    <name evidence="20" type="ORF">SASPL_125827</name>
</gene>
<comment type="pathway">
    <text evidence="3">Protein modification; protein ubiquitination.</text>
</comment>
<comment type="subcellular location">
    <subcellularLocation>
        <location evidence="2">Membrane</location>
        <topology evidence="2">Single-pass membrane protein</topology>
    </subcellularLocation>
</comment>
<evidence type="ECO:0000256" key="16">
    <source>
        <dbReference type="SAM" id="MobiDB-lite"/>
    </source>
</evidence>
<dbReference type="SMART" id="SM00184">
    <property type="entry name" value="RING"/>
    <property type="match status" value="1"/>
</dbReference>
<organism evidence="20">
    <name type="scientific">Salvia splendens</name>
    <name type="common">Scarlet sage</name>
    <dbReference type="NCBI Taxonomy" id="180675"/>
    <lineage>
        <taxon>Eukaryota</taxon>
        <taxon>Viridiplantae</taxon>
        <taxon>Streptophyta</taxon>
        <taxon>Embryophyta</taxon>
        <taxon>Tracheophyta</taxon>
        <taxon>Spermatophyta</taxon>
        <taxon>Magnoliopsida</taxon>
        <taxon>eudicotyledons</taxon>
        <taxon>Gunneridae</taxon>
        <taxon>Pentapetalae</taxon>
        <taxon>asterids</taxon>
        <taxon>lamiids</taxon>
        <taxon>Lamiales</taxon>
        <taxon>Lamiaceae</taxon>
        <taxon>Nepetoideae</taxon>
        <taxon>Mentheae</taxon>
        <taxon>Salviinae</taxon>
        <taxon>Salvia</taxon>
        <taxon>Salvia subgen. Calosphace</taxon>
        <taxon>core Calosphace</taxon>
    </lineage>
</organism>
<keyword evidence="8 18" id="KW-0732">Signal</keyword>
<evidence type="ECO:0000256" key="13">
    <source>
        <dbReference type="ARBA" id="ARBA00023136"/>
    </source>
</evidence>
<accession>A0A8X8ZQJ2</accession>
<dbReference type="InterPro" id="IPR013083">
    <property type="entry name" value="Znf_RING/FYVE/PHD"/>
</dbReference>
<evidence type="ECO:0000256" key="1">
    <source>
        <dbReference type="ARBA" id="ARBA00000900"/>
    </source>
</evidence>
<reference evidence="20" key="2">
    <citation type="submission" date="2020-08" db="EMBL/GenBank/DDBJ databases">
        <title>Plant Genome Project.</title>
        <authorList>
            <person name="Zhang R.-G."/>
        </authorList>
    </citation>
    <scope>NUCLEOTIDE SEQUENCE</scope>
    <source>
        <strain evidence="20">Huo1</strain>
        <tissue evidence="20">Leaf</tissue>
    </source>
</reference>
<evidence type="ECO:0000256" key="3">
    <source>
        <dbReference type="ARBA" id="ARBA00004906"/>
    </source>
</evidence>
<dbReference type="PANTHER" id="PTHR46539:SF2">
    <property type="entry name" value="RING-H2 FINGER PROTEIN ATL43"/>
    <property type="match status" value="1"/>
</dbReference>
<comment type="caution">
    <text evidence="20">The sequence shown here is derived from an EMBL/GenBank/DDBJ whole genome shotgun (WGS) entry which is preliminary data.</text>
</comment>
<comment type="similarity">
    <text evidence="14">Belongs to the RING-type zinc finger family. ATL subfamily.</text>
</comment>
<name>A0A8X8ZQJ2_SALSN</name>
<evidence type="ECO:0000256" key="9">
    <source>
        <dbReference type="ARBA" id="ARBA00022771"/>
    </source>
</evidence>
<dbReference type="AlphaFoldDB" id="A0A8X8ZQJ2"/>
<reference evidence="20" key="1">
    <citation type="submission" date="2018-01" db="EMBL/GenBank/DDBJ databases">
        <authorList>
            <person name="Mao J.F."/>
        </authorList>
    </citation>
    <scope>NUCLEOTIDE SEQUENCE</scope>
    <source>
        <strain evidence="20">Huo1</strain>
        <tissue evidence="20">Leaf</tissue>
    </source>
</reference>
<evidence type="ECO:0000256" key="6">
    <source>
        <dbReference type="ARBA" id="ARBA00022692"/>
    </source>
</evidence>
<keyword evidence="21" id="KW-1185">Reference proteome</keyword>
<keyword evidence="5" id="KW-0808">Transferase</keyword>
<dbReference type="GO" id="GO:0008270">
    <property type="term" value="F:zinc ion binding"/>
    <property type="evidence" value="ECO:0007669"/>
    <property type="project" value="UniProtKB-KW"/>
</dbReference>
<dbReference type="Proteomes" id="UP000298416">
    <property type="component" value="Unassembled WGS sequence"/>
</dbReference>
<feature type="compositionally biased region" description="Basic and acidic residues" evidence="16">
    <location>
        <begin position="300"/>
        <end position="323"/>
    </location>
</feature>
<evidence type="ECO:0000256" key="18">
    <source>
        <dbReference type="SAM" id="SignalP"/>
    </source>
</evidence>
<evidence type="ECO:0000256" key="4">
    <source>
        <dbReference type="ARBA" id="ARBA00012483"/>
    </source>
</evidence>
<protein>
    <recommendedName>
        <fullName evidence="4">RING-type E3 ubiquitin transferase</fullName>
        <ecNumber evidence="4">2.3.2.27</ecNumber>
    </recommendedName>
</protein>
<keyword evidence="10" id="KW-0833">Ubl conjugation pathway</keyword>
<dbReference type="OrthoDB" id="8062037at2759"/>
<dbReference type="CDD" id="cd16461">
    <property type="entry name" value="RING-H2_EL5-like"/>
    <property type="match status" value="1"/>
</dbReference>
<dbReference type="InterPro" id="IPR001841">
    <property type="entry name" value="Znf_RING"/>
</dbReference>
<dbReference type="GO" id="GO:0061630">
    <property type="term" value="F:ubiquitin protein ligase activity"/>
    <property type="evidence" value="ECO:0007669"/>
    <property type="project" value="UniProtKB-EC"/>
</dbReference>
<dbReference type="FunFam" id="3.30.40.10:FF:000285">
    <property type="entry name" value="RING-H2 finger protein ATL43"/>
    <property type="match status" value="1"/>
</dbReference>
<evidence type="ECO:0000256" key="2">
    <source>
        <dbReference type="ARBA" id="ARBA00004167"/>
    </source>
</evidence>
<evidence type="ECO:0000256" key="7">
    <source>
        <dbReference type="ARBA" id="ARBA00022723"/>
    </source>
</evidence>
<keyword evidence="12 17" id="KW-1133">Transmembrane helix</keyword>
<keyword evidence="11" id="KW-0862">Zinc</keyword>
<dbReference type="Pfam" id="PF13639">
    <property type="entry name" value="zf-RING_2"/>
    <property type="match status" value="1"/>
</dbReference>
<evidence type="ECO:0000313" key="21">
    <source>
        <dbReference type="Proteomes" id="UP000298416"/>
    </source>
</evidence>
<feature type="signal peptide" evidence="18">
    <location>
        <begin position="1"/>
        <end position="18"/>
    </location>
</feature>
<dbReference type="PANTHER" id="PTHR46539">
    <property type="entry name" value="E3 UBIQUITIN-PROTEIN LIGASE ATL42"/>
    <property type="match status" value="1"/>
</dbReference>
<evidence type="ECO:0000256" key="14">
    <source>
        <dbReference type="ARBA" id="ARBA00024209"/>
    </source>
</evidence>
<comment type="catalytic activity">
    <reaction evidence="1">
        <text>S-ubiquitinyl-[E2 ubiquitin-conjugating enzyme]-L-cysteine + [acceptor protein]-L-lysine = [E2 ubiquitin-conjugating enzyme]-L-cysteine + N(6)-ubiquitinyl-[acceptor protein]-L-lysine.</text>
        <dbReference type="EC" id="2.3.2.27"/>
    </reaction>
</comment>